<evidence type="ECO:0000313" key="2">
    <source>
        <dbReference type="Proteomes" id="UP001239111"/>
    </source>
</evidence>
<name>A0ACC2NYG1_9HYME</name>
<gene>
    <name evidence="1" type="ORF">QAD02_012116</name>
</gene>
<sequence>MSGFKRAQSKVFWGQMQAQDLASCSAEATAVISSPRRNVALHQHDDFEEDDVPAESDTTSTDPDNTTVIHVEIDDSPAARSVASEERSTESASAEGPSRSLSPGSRGQRSQDSGFSDSGRSDSSGDGILRPHQQNAGEEPRRRRKRRSRSQPREPGPVHTSTPKQQQPERSLSLHRPDLMKHVTKQLDFSLNSTRSQRRSGSATECLDDFLFSDEPPSIQSHSQNSCRSGCEYTSRSWRRILRAAGGRDSTLYWLHHLVIDGIEDECMATLQSKSLPRRRHRDDEPDGRDLRLLTASATTAAKKVMDKAGRFDRRYQRVLDSISNSKNGVLNEEMLQLIEDEATEILVKFGCTLPRRIVNQDSVRNIVLQLARLKNNVDRALDRRLDFYIEKVVRGLEEAPRENGSTARGALAALTALGLAGPRAGASVARCGGIRALLTSLVSSQRLTSELRSGTLRALASVCCCLEAVEQFVAEGGPEILVDVLGSAKNNGSPETERSEAAALLVQVSAPWMDRVGLPYLEPFARPLVESLTDLAEVTTCKQTLLLAAAALNQLAHSSRCVGPIVACDSVKRLLRCVKRSGGGNVWLIEQVASLIGQLARVPQARAYLAASRASVALVCFLRMQPPGPIEDEYRRLCVTVSEALTRLCVEPEIAKQVVAVGGSDWCLPRAQNGSAAVPVEEEGLHSTKSLRAARRIAAEQIDIARVNERSPY</sequence>
<dbReference type="Proteomes" id="UP001239111">
    <property type="component" value="Chromosome 2"/>
</dbReference>
<reference evidence="1" key="1">
    <citation type="submission" date="2023-04" db="EMBL/GenBank/DDBJ databases">
        <title>A chromosome-level genome assembly of the parasitoid wasp Eretmocerus hayati.</title>
        <authorList>
            <person name="Zhong Y."/>
            <person name="Liu S."/>
            <person name="Liu Y."/>
        </authorList>
    </citation>
    <scope>NUCLEOTIDE SEQUENCE</scope>
    <source>
        <strain evidence="1">ZJU_SS_LIU_2023</strain>
    </source>
</reference>
<evidence type="ECO:0000313" key="1">
    <source>
        <dbReference type="EMBL" id="KAJ8676329.1"/>
    </source>
</evidence>
<comment type="caution">
    <text evidence="1">The sequence shown here is derived from an EMBL/GenBank/DDBJ whole genome shotgun (WGS) entry which is preliminary data.</text>
</comment>
<accession>A0ACC2NYG1</accession>
<protein>
    <submittedName>
        <fullName evidence="1">Uncharacterized protein</fullName>
    </submittedName>
</protein>
<organism evidence="1 2">
    <name type="scientific">Eretmocerus hayati</name>
    <dbReference type="NCBI Taxonomy" id="131215"/>
    <lineage>
        <taxon>Eukaryota</taxon>
        <taxon>Metazoa</taxon>
        <taxon>Ecdysozoa</taxon>
        <taxon>Arthropoda</taxon>
        <taxon>Hexapoda</taxon>
        <taxon>Insecta</taxon>
        <taxon>Pterygota</taxon>
        <taxon>Neoptera</taxon>
        <taxon>Endopterygota</taxon>
        <taxon>Hymenoptera</taxon>
        <taxon>Apocrita</taxon>
        <taxon>Proctotrupomorpha</taxon>
        <taxon>Chalcidoidea</taxon>
        <taxon>Aphelinidae</taxon>
        <taxon>Aphelininae</taxon>
        <taxon>Eretmocerus</taxon>
    </lineage>
</organism>
<dbReference type="EMBL" id="CM056742">
    <property type="protein sequence ID" value="KAJ8676329.1"/>
    <property type="molecule type" value="Genomic_DNA"/>
</dbReference>
<proteinExistence type="predicted"/>
<keyword evidence="2" id="KW-1185">Reference proteome</keyword>